<protein>
    <submittedName>
        <fullName evidence="2">Transposon Ty3-G Gag-Pol polyprotein</fullName>
    </submittedName>
</protein>
<evidence type="ECO:0000313" key="3">
    <source>
        <dbReference type="Proteomes" id="UP001289374"/>
    </source>
</evidence>
<sequence>MPLYLRPPRLQDREPLNWPLGGSSIVACKIVVPSEKPPGCLDQIRYFRYHPRQGRPTVVEPIALGAIRHFQEFWTLLNQFTGSQKLRKTELNLFVDRQKENEPLKDYLQRFNAAALELGAPPWKDEYLPIWFRGRSNTSARHNLTLVDPRELIQLKDMSSRVSCGGHTLRLQCYIGKTRSQCFPSSNLRIPHEDQVSYSWRCRIRKWRICIDFKDLNKACPRDVYPLPRIDQLVESTFGCKLLSMMNVSQGYYQIMLVPKDRKRGQLHYFCWHILLYGHAFRIKKCRSYLPTISKQDISSTIERNVEVYVNNMLVKSKESQNHVADLEEIFVVLRKYRLKLNLEKCAFGVLGCHFLVFMVTHRGIEVNPLKIKVILDMKAPTNVNEVQWLTGMIAHLASLFPKQQRKSYIS</sequence>
<dbReference type="InterPro" id="IPR053134">
    <property type="entry name" value="RNA-dir_DNA_polymerase"/>
</dbReference>
<dbReference type="EMBL" id="JACGWL010000009">
    <property type="protein sequence ID" value="KAK4395875.1"/>
    <property type="molecule type" value="Genomic_DNA"/>
</dbReference>
<dbReference type="InterPro" id="IPR043128">
    <property type="entry name" value="Rev_trsase/Diguanyl_cyclase"/>
</dbReference>
<reference evidence="2" key="2">
    <citation type="journal article" date="2024" name="Plant">
        <title>Genomic evolution and insights into agronomic trait innovations of Sesamum species.</title>
        <authorList>
            <person name="Miao H."/>
            <person name="Wang L."/>
            <person name="Qu L."/>
            <person name="Liu H."/>
            <person name="Sun Y."/>
            <person name="Le M."/>
            <person name="Wang Q."/>
            <person name="Wei S."/>
            <person name="Zheng Y."/>
            <person name="Lin W."/>
            <person name="Duan Y."/>
            <person name="Cao H."/>
            <person name="Xiong S."/>
            <person name="Wang X."/>
            <person name="Wei L."/>
            <person name="Li C."/>
            <person name="Ma Q."/>
            <person name="Ju M."/>
            <person name="Zhao R."/>
            <person name="Li G."/>
            <person name="Mu C."/>
            <person name="Tian Q."/>
            <person name="Mei H."/>
            <person name="Zhang T."/>
            <person name="Gao T."/>
            <person name="Zhang H."/>
        </authorList>
    </citation>
    <scope>NUCLEOTIDE SEQUENCE</scope>
    <source>
        <strain evidence="2">K16</strain>
    </source>
</reference>
<dbReference type="PROSITE" id="PS51257">
    <property type="entry name" value="PROKAR_LIPOPROTEIN"/>
    <property type="match status" value="1"/>
</dbReference>
<dbReference type="SUPFAM" id="SSF56672">
    <property type="entry name" value="DNA/RNA polymerases"/>
    <property type="match status" value="1"/>
</dbReference>
<dbReference type="InterPro" id="IPR000477">
    <property type="entry name" value="RT_dom"/>
</dbReference>
<name>A0AAE1WLZ8_9LAMI</name>
<dbReference type="AlphaFoldDB" id="A0AAE1WLZ8"/>
<gene>
    <name evidence="2" type="ORF">Sango_1741800</name>
</gene>
<organism evidence="2 3">
    <name type="scientific">Sesamum angolense</name>
    <dbReference type="NCBI Taxonomy" id="2727404"/>
    <lineage>
        <taxon>Eukaryota</taxon>
        <taxon>Viridiplantae</taxon>
        <taxon>Streptophyta</taxon>
        <taxon>Embryophyta</taxon>
        <taxon>Tracheophyta</taxon>
        <taxon>Spermatophyta</taxon>
        <taxon>Magnoliopsida</taxon>
        <taxon>eudicotyledons</taxon>
        <taxon>Gunneridae</taxon>
        <taxon>Pentapetalae</taxon>
        <taxon>asterids</taxon>
        <taxon>lamiids</taxon>
        <taxon>Lamiales</taxon>
        <taxon>Pedaliaceae</taxon>
        <taxon>Sesamum</taxon>
    </lineage>
</organism>
<proteinExistence type="predicted"/>
<dbReference type="Proteomes" id="UP001289374">
    <property type="component" value="Unassembled WGS sequence"/>
</dbReference>
<dbReference type="InterPro" id="IPR043502">
    <property type="entry name" value="DNA/RNA_pol_sf"/>
</dbReference>
<evidence type="ECO:0000259" key="1">
    <source>
        <dbReference type="Pfam" id="PF00078"/>
    </source>
</evidence>
<dbReference type="CDD" id="cd01647">
    <property type="entry name" value="RT_LTR"/>
    <property type="match status" value="1"/>
</dbReference>
<feature type="domain" description="Reverse transcriptase" evidence="1">
    <location>
        <begin position="205"/>
        <end position="357"/>
    </location>
</feature>
<accession>A0AAE1WLZ8</accession>
<dbReference type="PANTHER" id="PTHR24559">
    <property type="entry name" value="TRANSPOSON TY3-I GAG-POL POLYPROTEIN"/>
    <property type="match status" value="1"/>
</dbReference>
<dbReference type="Gene3D" id="3.30.70.270">
    <property type="match status" value="1"/>
</dbReference>
<evidence type="ECO:0000313" key="2">
    <source>
        <dbReference type="EMBL" id="KAK4395875.1"/>
    </source>
</evidence>
<dbReference type="PANTHER" id="PTHR24559:SF431">
    <property type="entry name" value="RNA-DIRECTED DNA POLYMERASE HOMOLOG"/>
    <property type="match status" value="1"/>
</dbReference>
<dbReference type="Pfam" id="PF00078">
    <property type="entry name" value="RVT_1"/>
    <property type="match status" value="1"/>
</dbReference>
<keyword evidence="3" id="KW-1185">Reference proteome</keyword>
<reference evidence="2" key="1">
    <citation type="submission" date="2020-06" db="EMBL/GenBank/DDBJ databases">
        <authorList>
            <person name="Li T."/>
            <person name="Hu X."/>
            <person name="Zhang T."/>
            <person name="Song X."/>
            <person name="Zhang H."/>
            <person name="Dai N."/>
            <person name="Sheng W."/>
            <person name="Hou X."/>
            <person name="Wei L."/>
        </authorList>
    </citation>
    <scope>NUCLEOTIDE SEQUENCE</scope>
    <source>
        <strain evidence="2">K16</strain>
        <tissue evidence="2">Leaf</tissue>
    </source>
</reference>
<comment type="caution">
    <text evidence="2">The sequence shown here is derived from an EMBL/GenBank/DDBJ whole genome shotgun (WGS) entry which is preliminary data.</text>
</comment>